<dbReference type="Proteomes" id="UP000002333">
    <property type="component" value="Chromosome"/>
</dbReference>
<gene>
    <name evidence="1" type="ordered locus">CLJ_B2946</name>
</gene>
<dbReference type="EMBL" id="CP001083">
    <property type="protein sequence ID" value="ACQ54088.1"/>
    <property type="molecule type" value="Genomic_DNA"/>
</dbReference>
<evidence type="ECO:0000313" key="1">
    <source>
        <dbReference type="EMBL" id="ACQ54088.1"/>
    </source>
</evidence>
<dbReference type="RefSeq" id="WP_003361322.1">
    <property type="nucleotide sequence ID" value="NC_012658.1"/>
</dbReference>
<dbReference type="InterPro" id="IPR043148">
    <property type="entry name" value="TagF_C"/>
</dbReference>
<dbReference type="KEGG" id="cbi:CLJ_B2946"/>
<accession>A0A3F2ZTL0</accession>
<sequence length="162" mass="19132">MVDSIVKYKLMHNEENKNIIYISSEVYKLNRTPIELVLNALKSFEKEYKLIIRLHPDDINYNFYHSLMEEYKISNYLIDQEGCLYEILVKSDLIIGTRSTVLLEALLLDKKVITIVSNEYELLSILNNSNKLKNNEQNVLNFISRYFYKVDGKVCDRIVKQI</sequence>
<evidence type="ECO:0000313" key="2">
    <source>
        <dbReference type="Proteomes" id="UP000002333"/>
    </source>
</evidence>
<name>A0A3F2ZTL0_CLOB6</name>
<dbReference type="Gene3D" id="3.40.50.12580">
    <property type="match status" value="1"/>
</dbReference>
<protein>
    <submittedName>
        <fullName evidence="1">Glycero-phosphotransferase</fullName>
    </submittedName>
</protein>
<reference evidence="1 2" key="1">
    <citation type="journal article" date="2007" name="PLoS ONE">
        <title>Analysis of the neurotoxin complex genes in Clostridium botulinum A1-A4 and B1 strains: BoNT/A3, /Ba4 and /B1 clusters are located within plasmids.</title>
        <authorList>
            <person name="Smith T.J."/>
            <person name="Hill K.K."/>
            <person name="Foley B.T."/>
            <person name="Detter J.C."/>
            <person name="Munk A.C."/>
            <person name="Bruce D.C."/>
            <person name="Doggett N.A."/>
            <person name="Smith L.A."/>
            <person name="Marks J.D."/>
            <person name="Xie G."/>
            <person name="Brettin T.S."/>
        </authorList>
    </citation>
    <scope>NUCLEOTIDE SEQUENCE [LARGE SCALE GENOMIC DNA]</scope>
    <source>
        <strain evidence="2">657 / Type Ba4</strain>
    </source>
</reference>
<reference evidence="2" key="2">
    <citation type="submission" date="2008-05" db="EMBL/GenBank/DDBJ databases">
        <title>Genome sequence of Clostridium botulinum Ba4 strain 657.</title>
        <authorList>
            <person name="Shrivastava S."/>
            <person name="Brown J.L."/>
            <person name="Bruce D."/>
            <person name="Detter C."/>
            <person name="Munk C."/>
            <person name="Smith L.A."/>
            <person name="Smith T.J."/>
            <person name="Sutton G."/>
            <person name="Brettin T.S."/>
        </authorList>
    </citation>
    <scope>NUCLEOTIDE SEQUENCE [LARGE SCALE GENOMIC DNA]</scope>
    <source>
        <strain evidence="2">657 / Type Ba4</strain>
    </source>
</reference>
<dbReference type="AlphaFoldDB" id="A0A3F2ZTL0"/>
<proteinExistence type="predicted"/>
<dbReference type="SUPFAM" id="SSF53756">
    <property type="entry name" value="UDP-Glycosyltransferase/glycogen phosphorylase"/>
    <property type="match status" value="1"/>
</dbReference>
<organism evidence="1 2">
    <name type="scientific">Clostridium botulinum (strain 657 / Type Ba4)</name>
    <dbReference type="NCBI Taxonomy" id="515621"/>
    <lineage>
        <taxon>Bacteria</taxon>
        <taxon>Bacillati</taxon>
        <taxon>Bacillota</taxon>
        <taxon>Clostridia</taxon>
        <taxon>Eubacteriales</taxon>
        <taxon>Clostridiaceae</taxon>
        <taxon>Clostridium</taxon>
    </lineage>
</organism>